<dbReference type="GO" id="GO:0004672">
    <property type="term" value="F:protein kinase activity"/>
    <property type="evidence" value="ECO:0007669"/>
    <property type="project" value="InterPro"/>
</dbReference>
<dbReference type="GO" id="GO:0005524">
    <property type="term" value="F:ATP binding"/>
    <property type="evidence" value="ECO:0007669"/>
    <property type="project" value="InterPro"/>
</dbReference>
<evidence type="ECO:0000313" key="3">
    <source>
        <dbReference type="Proteomes" id="UP000247702"/>
    </source>
</evidence>
<dbReference type="InterPro" id="IPR011009">
    <property type="entry name" value="Kinase-like_dom_sf"/>
</dbReference>
<dbReference type="Proteomes" id="UP000247702">
    <property type="component" value="Unassembled WGS sequence"/>
</dbReference>
<proteinExistence type="predicted"/>
<reference evidence="2 3" key="1">
    <citation type="submission" date="2017-11" db="EMBL/GenBank/DDBJ databases">
        <title>The genome of Rhizophagus clarus HR1 reveals common genetic basis of auxotrophy among arbuscular mycorrhizal fungi.</title>
        <authorList>
            <person name="Kobayashi Y."/>
        </authorList>
    </citation>
    <scope>NUCLEOTIDE SEQUENCE [LARGE SCALE GENOMIC DNA]</scope>
    <source>
        <strain evidence="2 3">HR1</strain>
    </source>
</reference>
<sequence length="97" mass="11618">MILEYAESGNFNNYLDKNYERNILFTKEIKEIHHCYDDEEIINEYCYSAYISDMGLCKKIDDIDKTSIHRVMSYVIPEVLRRKPYTQAANIYSFDLK</sequence>
<comment type="caution">
    <text evidence="2">The sequence shown here is derived from an EMBL/GenBank/DDBJ whole genome shotgun (WGS) entry which is preliminary data.</text>
</comment>
<dbReference type="Gene3D" id="1.10.510.10">
    <property type="entry name" value="Transferase(Phosphotransferase) domain 1"/>
    <property type="match status" value="1"/>
</dbReference>
<dbReference type="AlphaFoldDB" id="A0A2Z6SDC3"/>
<evidence type="ECO:0000259" key="1">
    <source>
        <dbReference type="PROSITE" id="PS50011"/>
    </source>
</evidence>
<gene>
    <name evidence="2" type="ORF">RclHR1_08970005</name>
</gene>
<organism evidence="2 3">
    <name type="scientific">Rhizophagus clarus</name>
    <dbReference type="NCBI Taxonomy" id="94130"/>
    <lineage>
        <taxon>Eukaryota</taxon>
        <taxon>Fungi</taxon>
        <taxon>Fungi incertae sedis</taxon>
        <taxon>Mucoromycota</taxon>
        <taxon>Glomeromycotina</taxon>
        <taxon>Glomeromycetes</taxon>
        <taxon>Glomerales</taxon>
        <taxon>Glomeraceae</taxon>
        <taxon>Rhizophagus</taxon>
    </lineage>
</organism>
<evidence type="ECO:0000313" key="2">
    <source>
        <dbReference type="EMBL" id="GBC09545.1"/>
    </source>
</evidence>
<dbReference type="EMBL" id="BEXD01004311">
    <property type="protein sequence ID" value="GBC09545.1"/>
    <property type="molecule type" value="Genomic_DNA"/>
</dbReference>
<dbReference type="PROSITE" id="PS50011">
    <property type="entry name" value="PROTEIN_KINASE_DOM"/>
    <property type="match status" value="1"/>
</dbReference>
<keyword evidence="3" id="KW-1185">Reference proteome</keyword>
<accession>A0A2Z6SDC3</accession>
<feature type="domain" description="Protein kinase" evidence="1">
    <location>
        <begin position="1"/>
        <end position="97"/>
    </location>
</feature>
<name>A0A2Z6SDC3_9GLOM</name>
<protein>
    <recommendedName>
        <fullName evidence="1">Protein kinase domain-containing protein</fullName>
    </recommendedName>
</protein>
<dbReference type="SUPFAM" id="SSF56112">
    <property type="entry name" value="Protein kinase-like (PK-like)"/>
    <property type="match status" value="1"/>
</dbReference>
<dbReference type="InterPro" id="IPR000719">
    <property type="entry name" value="Prot_kinase_dom"/>
</dbReference>